<name>X1SE17_9ZZZZ</name>
<dbReference type="SUPFAM" id="SSF55424">
    <property type="entry name" value="FAD/NAD-linked reductases, dimerisation (C-terminal) domain"/>
    <property type="match status" value="1"/>
</dbReference>
<dbReference type="Gene3D" id="3.30.390.30">
    <property type="match status" value="1"/>
</dbReference>
<dbReference type="AlphaFoldDB" id="X1SE17"/>
<evidence type="ECO:0000259" key="2">
    <source>
        <dbReference type="Pfam" id="PF02852"/>
    </source>
</evidence>
<gene>
    <name evidence="3" type="ORF">S12H4_30615</name>
</gene>
<dbReference type="InterPro" id="IPR050151">
    <property type="entry name" value="Class-I_Pyr_Nuc-Dis_Oxidored"/>
</dbReference>
<dbReference type="GO" id="GO:0050660">
    <property type="term" value="F:flavin adenine dinucleotide binding"/>
    <property type="evidence" value="ECO:0007669"/>
    <property type="project" value="TreeGrafter"/>
</dbReference>
<dbReference type="InterPro" id="IPR016156">
    <property type="entry name" value="FAD/NAD-linked_Rdtase_dimer_sf"/>
</dbReference>
<evidence type="ECO:0000256" key="1">
    <source>
        <dbReference type="ARBA" id="ARBA00023027"/>
    </source>
</evidence>
<comment type="caution">
    <text evidence="3">The sequence shown here is derived from an EMBL/GenBank/DDBJ whole genome shotgun (WGS) entry which is preliminary data.</text>
</comment>
<feature type="non-terminal residue" evidence="3">
    <location>
        <position position="1"/>
    </location>
</feature>
<proteinExistence type="predicted"/>
<dbReference type="PRINTS" id="PR00411">
    <property type="entry name" value="PNDRDTASEI"/>
</dbReference>
<dbReference type="GO" id="GO:0006103">
    <property type="term" value="P:2-oxoglutarate metabolic process"/>
    <property type="evidence" value="ECO:0007669"/>
    <property type="project" value="TreeGrafter"/>
</dbReference>
<organism evidence="3">
    <name type="scientific">marine sediment metagenome</name>
    <dbReference type="NCBI Taxonomy" id="412755"/>
    <lineage>
        <taxon>unclassified sequences</taxon>
        <taxon>metagenomes</taxon>
        <taxon>ecological metagenomes</taxon>
    </lineage>
</organism>
<dbReference type="PANTHER" id="PTHR22912:SF151">
    <property type="entry name" value="DIHYDROLIPOYL DEHYDROGENASE, MITOCHONDRIAL"/>
    <property type="match status" value="1"/>
</dbReference>
<dbReference type="GO" id="GO:0004148">
    <property type="term" value="F:dihydrolipoyl dehydrogenase (NADH) activity"/>
    <property type="evidence" value="ECO:0007669"/>
    <property type="project" value="TreeGrafter"/>
</dbReference>
<dbReference type="InterPro" id="IPR004099">
    <property type="entry name" value="Pyr_nucl-diS_OxRdtase_dimer"/>
</dbReference>
<protein>
    <recommendedName>
        <fullName evidence="2">Pyridine nucleotide-disulphide oxidoreductase dimerisation domain-containing protein</fullName>
    </recommendedName>
</protein>
<sequence>AVLKRNVKADYHAVPHAVFTYPEIAAVGLGEKEAIEKYGADNLLIGFHRYEDTAKGEAMDAKDYFVKIIVERGTMKILGAHIIGPYASVLIHEIIPLMYTSEQSAKPILNGMHIHPALSEVVERAFRSLMPPEHYHHLIEHHYKLPT</sequence>
<keyword evidence="1" id="KW-0520">NAD</keyword>
<evidence type="ECO:0000313" key="3">
    <source>
        <dbReference type="EMBL" id="GAI91262.1"/>
    </source>
</evidence>
<reference evidence="3" key="1">
    <citation type="journal article" date="2014" name="Front. Microbiol.">
        <title>High frequency of phylogenetically diverse reductive dehalogenase-homologous genes in deep subseafloor sedimentary metagenomes.</title>
        <authorList>
            <person name="Kawai M."/>
            <person name="Futagami T."/>
            <person name="Toyoda A."/>
            <person name="Takaki Y."/>
            <person name="Nishi S."/>
            <person name="Hori S."/>
            <person name="Arai W."/>
            <person name="Tsubouchi T."/>
            <person name="Morono Y."/>
            <person name="Uchiyama I."/>
            <person name="Ito T."/>
            <person name="Fujiyama A."/>
            <person name="Inagaki F."/>
            <person name="Takami H."/>
        </authorList>
    </citation>
    <scope>NUCLEOTIDE SEQUENCE</scope>
    <source>
        <strain evidence="3">Expedition CK06-06</strain>
    </source>
</reference>
<feature type="domain" description="Pyridine nucleotide-disulphide oxidoreductase dimerisation" evidence="2">
    <location>
        <begin position="14"/>
        <end position="125"/>
    </location>
</feature>
<dbReference type="Pfam" id="PF02852">
    <property type="entry name" value="Pyr_redox_dim"/>
    <property type="match status" value="1"/>
</dbReference>
<dbReference type="PANTHER" id="PTHR22912">
    <property type="entry name" value="DISULFIDE OXIDOREDUCTASE"/>
    <property type="match status" value="1"/>
</dbReference>
<dbReference type="EMBL" id="BARW01017777">
    <property type="protein sequence ID" value="GAI91262.1"/>
    <property type="molecule type" value="Genomic_DNA"/>
</dbReference>
<accession>X1SE17</accession>